<sequence length="533" mass="59390">MQINKERETKIEVEKKLILSELLAVSKASHAFNHSLNSLNETDREYEEQDRGIKNRLNPKELRKWNRLSRRKKETYRKQSRIPQSRELTTVSKSKLPTTGISEKAISNSKKSTAKGISKGISAGAGGVGSEALKRSANKFKEHLAGKEWERKNQENLRVLQIEENNHSENQTARAAGIATAVTTLVTGATSALAVLLVPTIIALVVMATVIAAVLGVTENQGSGAEAIVQVARQEYAMASRNIGGKKYKEWYDMNADWCAIFLSWCGKECGYIEQQIIPKTASVSNSRIWFKVRNQYHTKESGYKPKAGDFVYFENGMSHIGLVVSYDESKDQIETIEGNSGSSTGIPYHTASQVTNNLYSRKTSSISGFACPDYPENNSVEIPEPYGTVYSYMGWQTITSPSSKQYQLRETAGMRFDKDGFGIIDGRYVIACTTKFGQVGDYIDWTLANGEVIKTVVGDIKNQSDPGCNEYGHKDGACVVEFVVDKDSWYGTSKHPTSFHPEWRSRVVRSDKRGSFEVWKDLQIISQLSSCI</sequence>
<dbReference type="EMBL" id="JAMZFV010000048">
    <property type="protein sequence ID" value="MCP1111553.1"/>
    <property type="molecule type" value="Genomic_DNA"/>
</dbReference>
<dbReference type="RefSeq" id="WP_262070411.1">
    <property type="nucleotide sequence ID" value="NZ_JAMXOC010000048.1"/>
</dbReference>
<dbReference type="Pfam" id="PF05257">
    <property type="entry name" value="CHAP"/>
    <property type="match status" value="1"/>
</dbReference>
<organism evidence="4 5">
    <name type="scientific">Ohessyouella blattaphilus</name>
    <dbReference type="NCBI Taxonomy" id="2949333"/>
    <lineage>
        <taxon>Bacteria</taxon>
        <taxon>Bacillati</taxon>
        <taxon>Bacillota</taxon>
        <taxon>Clostridia</taxon>
        <taxon>Lachnospirales</taxon>
        <taxon>Lachnospiraceae</taxon>
        <taxon>Ohessyouella</taxon>
    </lineage>
</organism>
<evidence type="ECO:0000313" key="4">
    <source>
        <dbReference type="EMBL" id="MCP1111553.1"/>
    </source>
</evidence>
<keyword evidence="5" id="KW-1185">Reference proteome</keyword>
<evidence type="ECO:0000256" key="1">
    <source>
        <dbReference type="SAM" id="MobiDB-lite"/>
    </source>
</evidence>
<keyword evidence="2" id="KW-0472">Membrane</keyword>
<protein>
    <submittedName>
        <fullName evidence="4">CHAP domain-containing protein</fullName>
    </submittedName>
</protein>
<name>A0ABT1ELJ7_9FIRM</name>
<reference evidence="4 5" key="1">
    <citation type="journal article" date="2022" name="Genome Biol. Evol.">
        <title>Host diet, physiology and behaviors set the stage for Lachnospiraceae cladogenesis.</title>
        <authorList>
            <person name="Vera-Ponce De Leon A."/>
            <person name="Schneider M."/>
            <person name="Jahnes B.C."/>
            <person name="Sadowski V."/>
            <person name="Camuy-Velez L.A."/>
            <person name="Duan J."/>
            <person name="Sabree Z.L."/>
        </authorList>
    </citation>
    <scope>NUCLEOTIDE SEQUENCE [LARGE SCALE GENOMIC DNA]</scope>
    <source>
        <strain evidence="4 5">PAL227</strain>
    </source>
</reference>
<feature type="domain" description="Peptidase C51" evidence="3">
    <location>
        <begin position="251"/>
        <end position="340"/>
    </location>
</feature>
<feature type="compositionally biased region" description="Basic residues" evidence="1">
    <location>
        <begin position="68"/>
        <end position="80"/>
    </location>
</feature>
<dbReference type="InterPro" id="IPR007921">
    <property type="entry name" value="CHAP_dom"/>
</dbReference>
<proteinExistence type="predicted"/>
<evidence type="ECO:0000259" key="3">
    <source>
        <dbReference type="Pfam" id="PF05257"/>
    </source>
</evidence>
<keyword evidence="2" id="KW-1133">Transmembrane helix</keyword>
<evidence type="ECO:0000256" key="2">
    <source>
        <dbReference type="SAM" id="Phobius"/>
    </source>
</evidence>
<feature type="region of interest" description="Disordered" evidence="1">
    <location>
        <begin position="68"/>
        <end position="94"/>
    </location>
</feature>
<evidence type="ECO:0000313" key="5">
    <source>
        <dbReference type="Proteomes" id="UP001523565"/>
    </source>
</evidence>
<feature type="compositionally biased region" description="Polar residues" evidence="1">
    <location>
        <begin position="81"/>
        <end position="94"/>
    </location>
</feature>
<keyword evidence="2" id="KW-0812">Transmembrane</keyword>
<gene>
    <name evidence="4" type="ORF">NK118_14990</name>
</gene>
<comment type="caution">
    <text evidence="4">The sequence shown here is derived from an EMBL/GenBank/DDBJ whole genome shotgun (WGS) entry which is preliminary data.</text>
</comment>
<accession>A0ABT1ELJ7</accession>
<dbReference type="Proteomes" id="UP001523565">
    <property type="component" value="Unassembled WGS sequence"/>
</dbReference>
<feature type="transmembrane region" description="Helical" evidence="2">
    <location>
        <begin position="193"/>
        <end position="217"/>
    </location>
</feature>